<dbReference type="EMBL" id="AAVO02000020">
    <property type="protein sequence ID" value="EDM86030.1"/>
    <property type="molecule type" value="Genomic_DNA"/>
</dbReference>
<proteinExistence type="predicted"/>
<reference evidence="1 2" key="2">
    <citation type="submission" date="2007-04" db="EMBL/GenBank/DDBJ databases">
        <title>Draft genome sequence of Ruminococcus obeum (ATCC 29174).</title>
        <authorList>
            <person name="Sudarsanam P."/>
            <person name="Ley R."/>
            <person name="Guruge J."/>
            <person name="Turnbaugh P.J."/>
            <person name="Mahowald M."/>
            <person name="Liep D."/>
            <person name="Gordon J."/>
        </authorList>
    </citation>
    <scope>NUCLEOTIDE SEQUENCE [LARGE SCALE GENOMIC DNA]</scope>
    <source>
        <strain evidence="1 2">ATCC 29174</strain>
    </source>
</reference>
<sequence>MRRWNSKCKQCDPESARSEVIDVKEESMCRRAESMNLPE</sequence>
<dbReference type="HOGENOM" id="CLU_3305595_0_0_9"/>
<dbReference type="AlphaFoldDB" id="A5ZWK7"/>
<protein>
    <submittedName>
        <fullName evidence="1">Uncharacterized protein</fullName>
    </submittedName>
</protein>
<name>A5ZWK7_9FIRM</name>
<gene>
    <name evidence="1" type="ORF">RUMOBE_03400</name>
</gene>
<comment type="caution">
    <text evidence="1">The sequence shown here is derived from an EMBL/GenBank/DDBJ whole genome shotgun (WGS) entry which is preliminary data.</text>
</comment>
<organism evidence="1 2">
    <name type="scientific">Blautia obeum ATCC 29174</name>
    <dbReference type="NCBI Taxonomy" id="411459"/>
    <lineage>
        <taxon>Bacteria</taxon>
        <taxon>Bacillati</taxon>
        <taxon>Bacillota</taxon>
        <taxon>Clostridia</taxon>
        <taxon>Lachnospirales</taxon>
        <taxon>Lachnospiraceae</taxon>
        <taxon>Blautia</taxon>
    </lineage>
</organism>
<dbReference type="Proteomes" id="UP000006002">
    <property type="component" value="Unassembled WGS sequence"/>
</dbReference>
<accession>A5ZWK7</accession>
<evidence type="ECO:0000313" key="2">
    <source>
        <dbReference type="Proteomes" id="UP000006002"/>
    </source>
</evidence>
<reference evidence="1 2" key="1">
    <citation type="submission" date="2007-03" db="EMBL/GenBank/DDBJ databases">
        <authorList>
            <person name="Fulton L."/>
            <person name="Clifton S."/>
            <person name="Fulton B."/>
            <person name="Xu J."/>
            <person name="Minx P."/>
            <person name="Pepin K.H."/>
            <person name="Johnson M."/>
            <person name="Thiruvilangam P."/>
            <person name="Bhonagiri V."/>
            <person name="Nash W.E."/>
            <person name="Mardis E.R."/>
            <person name="Wilson R.K."/>
        </authorList>
    </citation>
    <scope>NUCLEOTIDE SEQUENCE [LARGE SCALE GENOMIC DNA]</scope>
    <source>
        <strain evidence="1 2">ATCC 29174</strain>
    </source>
</reference>
<evidence type="ECO:0000313" key="1">
    <source>
        <dbReference type="EMBL" id="EDM86030.1"/>
    </source>
</evidence>